<keyword evidence="3 5" id="KW-0067">ATP-binding</keyword>
<gene>
    <name evidence="5" type="ORF">C1631_019280</name>
</gene>
<evidence type="ECO:0000256" key="1">
    <source>
        <dbReference type="ARBA" id="ARBA00022448"/>
    </source>
</evidence>
<comment type="caution">
    <text evidence="5">The sequence shown here is derived from an EMBL/GenBank/DDBJ whole genome shotgun (WGS) entry which is preliminary data.</text>
</comment>
<dbReference type="AlphaFoldDB" id="A0A316X380"/>
<dbReference type="CDD" id="cd03230">
    <property type="entry name" value="ABC_DR_subfamily_A"/>
    <property type="match status" value="1"/>
</dbReference>
<dbReference type="InterPro" id="IPR003593">
    <property type="entry name" value="AAA+_ATPase"/>
</dbReference>
<dbReference type="Proteomes" id="UP000236594">
    <property type="component" value="Unassembled WGS sequence"/>
</dbReference>
<evidence type="ECO:0000313" key="5">
    <source>
        <dbReference type="EMBL" id="PWN66863.1"/>
    </source>
</evidence>
<proteinExistence type="predicted"/>
<dbReference type="Gene3D" id="3.40.50.300">
    <property type="entry name" value="P-loop containing nucleotide triphosphate hydrolases"/>
    <property type="match status" value="1"/>
</dbReference>
<dbReference type="EMBL" id="PPED02000005">
    <property type="protein sequence ID" value="PWN66863.1"/>
    <property type="molecule type" value="Genomic_DNA"/>
</dbReference>
<keyword evidence="2" id="KW-0547">Nucleotide-binding</keyword>
<dbReference type="GO" id="GO:0005524">
    <property type="term" value="F:ATP binding"/>
    <property type="evidence" value="ECO:0007669"/>
    <property type="project" value="UniProtKB-KW"/>
</dbReference>
<dbReference type="Pfam" id="PF00005">
    <property type="entry name" value="ABC_tran"/>
    <property type="match status" value="1"/>
</dbReference>
<dbReference type="PROSITE" id="PS50893">
    <property type="entry name" value="ABC_TRANSPORTER_2"/>
    <property type="match status" value="1"/>
</dbReference>
<sequence>MININNLSKTYGTATVLTIEHLEIPNGETFGLVGNNGAGKTTLFSLMLDLIQATTGSVSIDGIKVNESEVWKNKVSAFVDDSFLIGYLTPEEYFYFIGELRGQNKASVDEFLKPFHDFFNGEILASGKYIRDLSKGNQKKVGIVGAIIGHPEIIILDEPFANLDPSTQIKLKNLIKELSKQDGVTFLISSHDLSHTTEVCNRIVVVNKGRLVKDIQTNPETLKDLEYYFAEQVSSAPEIEEPNVTL</sequence>
<evidence type="ECO:0000259" key="4">
    <source>
        <dbReference type="PROSITE" id="PS50893"/>
    </source>
</evidence>
<name>A0A316X380_9FLAO</name>
<dbReference type="PANTHER" id="PTHR42939">
    <property type="entry name" value="ABC TRANSPORTER ATP-BINDING PROTEIN ALBC-RELATED"/>
    <property type="match status" value="1"/>
</dbReference>
<dbReference type="SMART" id="SM00382">
    <property type="entry name" value="AAA"/>
    <property type="match status" value="1"/>
</dbReference>
<dbReference type="SUPFAM" id="SSF52540">
    <property type="entry name" value="P-loop containing nucleoside triphosphate hydrolases"/>
    <property type="match status" value="1"/>
</dbReference>
<dbReference type="InterPro" id="IPR051782">
    <property type="entry name" value="ABC_Transporter_VariousFunc"/>
</dbReference>
<accession>A0A316X380</accession>
<keyword evidence="1" id="KW-0813">Transport</keyword>
<dbReference type="InterPro" id="IPR027417">
    <property type="entry name" value="P-loop_NTPase"/>
</dbReference>
<reference evidence="5 6" key="1">
    <citation type="submission" date="2018-04" db="EMBL/GenBank/DDBJ databases">
        <title>Draft Genome Sequence of Phosphate-Solubilizing Chryseobacterium sp. ISE14 that is a Biocontrol and Plant Growth-Promoting Rhizobacterium Isolated from Cucumber.</title>
        <authorList>
            <person name="Jeong J.-J."/>
            <person name="Sang M.K."/>
            <person name="Choi I.-G."/>
            <person name="Kim K.D."/>
        </authorList>
    </citation>
    <scope>NUCLEOTIDE SEQUENCE [LARGE SCALE GENOMIC DNA]</scope>
    <source>
        <strain evidence="5 6">ISE14</strain>
    </source>
</reference>
<evidence type="ECO:0000256" key="3">
    <source>
        <dbReference type="ARBA" id="ARBA00022840"/>
    </source>
</evidence>
<organism evidence="5 6">
    <name type="scientific">Chryseobacterium phosphatilyticum</name>
    <dbReference type="NCBI Taxonomy" id="475075"/>
    <lineage>
        <taxon>Bacteria</taxon>
        <taxon>Pseudomonadati</taxon>
        <taxon>Bacteroidota</taxon>
        <taxon>Flavobacteriia</taxon>
        <taxon>Flavobacteriales</taxon>
        <taxon>Weeksellaceae</taxon>
        <taxon>Chryseobacterium group</taxon>
        <taxon>Chryseobacterium</taxon>
    </lineage>
</organism>
<evidence type="ECO:0000256" key="2">
    <source>
        <dbReference type="ARBA" id="ARBA00022741"/>
    </source>
</evidence>
<dbReference type="InterPro" id="IPR017871">
    <property type="entry name" value="ABC_transporter-like_CS"/>
</dbReference>
<dbReference type="RefSeq" id="WP_103247051.1">
    <property type="nucleotide sequence ID" value="NZ_PPED02000005.1"/>
</dbReference>
<dbReference type="GO" id="GO:0016887">
    <property type="term" value="F:ATP hydrolysis activity"/>
    <property type="evidence" value="ECO:0007669"/>
    <property type="project" value="InterPro"/>
</dbReference>
<dbReference type="PANTHER" id="PTHR42939:SF1">
    <property type="entry name" value="ABC TRANSPORTER ATP-BINDING PROTEIN ALBC-RELATED"/>
    <property type="match status" value="1"/>
</dbReference>
<evidence type="ECO:0000313" key="6">
    <source>
        <dbReference type="Proteomes" id="UP000236594"/>
    </source>
</evidence>
<dbReference type="OrthoDB" id="9801987at2"/>
<dbReference type="PROSITE" id="PS00211">
    <property type="entry name" value="ABC_TRANSPORTER_1"/>
    <property type="match status" value="1"/>
</dbReference>
<keyword evidence="6" id="KW-1185">Reference proteome</keyword>
<feature type="domain" description="ABC transporter" evidence="4">
    <location>
        <begin position="2"/>
        <end position="233"/>
    </location>
</feature>
<dbReference type="InterPro" id="IPR003439">
    <property type="entry name" value="ABC_transporter-like_ATP-bd"/>
</dbReference>
<protein>
    <submittedName>
        <fullName evidence="5">ABC transporter ATP-binding protein</fullName>
    </submittedName>
</protein>